<evidence type="ECO:0000313" key="2">
    <source>
        <dbReference type="Proteomes" id="UP001596547"/>
    </source>
</evidence>
<dbReference type="Proteomes" id="UP001596547">
    <property type="component" value="Unassembled WGS sequence"/>
</dbReference>
<dbReference type="GeneID" id="79315138"/>
<evidence type="ECO:0000313" key="1">
    <source>
        <dbReference type="EMBL" id="MFC7318173.1"/>
    </source>
</evidence>
<dbReference type="AlphaFoldDB" id="A0ABD6ACX7"/>
<dbReference type="RefSeq" id="WP_276305550.1">
    <property type="nucleotide sequence ID" value="NZ_CP119992.1"/>
</dbReference>
<evidence type="ECO:0008006" key="3">
    <source>
        <dbReference type="Google" id="ProtNLM"/>
    </source>
</evidence>
<comment type="caution">
    <text evidence="1">The sequence shown here is derived from an EMBL/GenBank/DDBJ whole genome shotgun (WGS) entry which is preliminary data.</text>
</comment>
<sequence>MSTAGPPESAPDASAIAARLREAAFVRLFAAPDGDALAALGLLARALGERDVAYQASVTRRPIADADADLTVAVGRSGGDLALAGTTALSVTASGVARALDATPDAALALAGAYAAGDDPGAHADLLDAAGLDRRAGIAAPTDDLADGLAHTTLAHAPFSGRPEAAAKALAGVEREGRTLASLLALSVLEGASDAPRASEAVERALRPYAPGGPFDTLAGYGDVLDAVARARPGVGVALALGHDRRDAALDAWREHARAAHEAVREAALERYDGYVVVRAACGSALDTVARLVRDFRSPEPIAVAIDGEAGSAAVAADRDVATLVSETAAAVGGRATGRGRRAHVDLAEDGEDGENGAGPEAFIETLRRGLRA</sequence>
<protein>
    <recommendedName>
        <fullName evidence="3">Exonuclease RecJ</fullName>
    </recommendedName>
</protein>
<dbReference type="EMBL" id="JBHTBF010000002">
    <property type="protein sequence ID" value="MFC7318173.1"/>
    <property type="molecule type" value="Genomic_DNA"/>
</dbReference>
<proteinExistence type="predicted"/>
<gene>
    <name evidence="1" type="ORF">ACFQPE_15420</name>
</gene>
<reference evidence="1 2" key="1">
    <citation type="journal article" date="2019" name="Int. J. Syst. Evol. Microbiol.">
        <title>The Global Catalogue of Microorganisms (GCM) 10K type strain sequencing project: providing services to taxonomists for standard genome sequencing and annotation.</title>
        <authorList>
            <consortium name="The Broad Institute Genomics Platform"/>
            <consortium name="The Broad Institute Genome Sequencing Center for Infectious Disease"/>
            <person name="Wu L."/>
            <person name="Ma J."/>
        </authorList>
    </citation>
    <scope>NUCLEOTIDE SEQUENCE [LARGE SCALE GENOMIC DNA]</scope>
    <source>
        <strain evidence="1 2">PSR21</strain>
    </source>
</reference>
<name>A0ABD6ACX7_9EURY</name>
<organism evidence="1 2">
    <name type="scientific">Halomarina halobia</name>
    <dbReference type="NCBI Taxonomy" id="3033386"/>
    <lineage>
        <taxon>Archaea</taxon>
        <taxon>Methanobacteriati</taxon>
        <taxon>Methanobacteriota</taxon>
        <taxon>Stenosarchaea group</taxon>
        <taxon>Halobacteria</taxon>
        <taxon>Halobacteriales</taxon>
        <taxon>Natronomonadaceae</taxon>
        <taxon>Halomarina</taxon>
    </lineage>
</organism>
<accession>A0ABD6ACX7</accession>
<keyword evidence="2" id="KW-1185">Reference proteome</keyword>